<reference evidence="1" key="1">
    <citation type="journal article" date="2015" name="Nature">
        <title>Complex archaea that bridge the gap between prokaryotes and eukaryotes.</title>
        <authorList>
            <person name="Spang A."/>
            <person name="Saw J.H."/>
            <person name="Jorgensen S.L."/>
            <person name="Zaremba-Niedzwiedzka K."/>
            <person name="Martijn J."/>
            <person name="Lind A.E."/>
            <person name="van Eijk R."/>
            <person name="Schleper C."/>
            <person name="Guy L."/>
            <person name="Ettema T.J."/>
        </authorList>
    </citation>
    <scope>NUCLEOTIDE SEQUENCE</scope>
</reference>
<accession>A0A0F9E382</accession>
<sequence>MRTTAILAAVAACLVATHSLGAEPVKVGRHVHLIQGFESKDVFASKENVSYLSGVPEDAEVEVWDTAVYGTRRFPVAESGIVCRITGKHASGGKAALEAKFTRADRALRISLRNNINQRGPDRPACNSMGCFDELIGDIYNASAKPVTVEMTMLGGFAVTDRARTFSLVRQLTLRPGPNTFTVTSQDVSATFVDPHDATCVEFRVPAKGGATLHFDNFRLERETIGANMAKLARCFDFGVSYFNWPGFTYGSVPWDAKRGFGFTAGDRLTHGADLHVINDQLTRDGFEAPASFRVALPNGRYRVVTRTGEYWAKRDGGRNIEIKAEGKRVYYRARMTGKQFNDFKYAHERTDHWKRGMDLWGTYEDGTYSRQIEFEVQVADGTLDLDFLIPPSADGKDHGRSTWNYLIVYPAEKEKLIRPEIGWLNEKLRTIYNKVS</sequence>
<feature type="non-terminal residue" evidence="1">
    <location>
        <position position="437"/>
    </location>
</feature>
<dbReference type="AlphaFoldDB" id="A0A0F9E382"/>
<dbReference type="EMBL" id="LAZR01036626">
    <property type="protein sequence ID" value="KKL24361.1"/>
    <property type="molecule type" value="Genomic_DNA"/>
</dbReference>
<dbReference type="Gene3D" id="2.60.120.430">
    <property type="entry name" value="Galactose-binding lectin"/>
    <property type="match status" value="1"/>
</dbReference>
<dbReference type="InterPro" id="IPR008979">
    <property type="entry name" value="Galactose-bd-like_sf"/>
</dbReference>
<comment type="caution">
    <text evidence="1">The sequence shown here is derived from an EMBL/GenBank/DDBJ whole genome shotgun (WGS) entry which is preliminary data.</text>
</comment>
<protein>
    <submittedName>
        <fullName evidence="1">Uncharacterized protein</fullName>
    </submittedName>
</protein>
<dbReference type="SUPFAM" id="SSF49785">
    <property type="entry name" value="Galactose-binding domain-like"/>
    <property type="match status" value="1"/>
</dbReference>
<proteinExistence type="predicted"/>
<organism evidence="1">
    <name type="scientific">marine sediment metagenome</name>
    <dbReference type="NCBI Taxonomy" id="412755"/>
    <lineage>
        <taxon>unclassified sequences</taxon>
        <taxon>metagenomes</taxon>
        <taxon>ecological metagenomes</taxon>
    </lineage>
</organism>
<evidence type="ECO:0000313" key="1">
    <source>
        <dbReference type="EMBL" id="KKL24361.1"/>
    </source>
</evidence>
<gene>
    <name evidence="1" type="ORF">LCGC14_2416100</name>
</gene>
<name>A0A0F9E382_9ZZZZ</name>